<dbReference type="SMART" id="SM00144">
    <property type="entry name" value="PI3K_rbd"/>
    <property type="match status" value="1"/>
</dbReference>
<dbReference type="GO" id="GO:0035005">
    <property type="term" value="F:1-phosphatidylinositol-4-phosphate 3-kinase activity"/>
    <property type="evidence" value="ECO:0007669"/>
    <property type="project" value="TreeGrafter"/>
</dbReference>
<dbReference type="InterPro" id="IPR035892">
    <property type="entry name" value="C2_domain_sf"/>
</dbReference>
<dbReference type="InterPro" id="IPR000403">
    <property type="entry name" value="PI3/4_kinase_cat_dom"/>
</dbReference>
<evidence type="ECO:0000256" key="3">
    <source>
        <dbReference type="ARBA" id="ARBA00022777"/>
    </source>
</evidence>
<dbReference type="Gene3D" id="1.25.40.70">
    <property type="entry name" value="Phosphatidylinositol 3-kinase, accessory domain (PIK)"/>
    <property type="match status" value="1"/>
</dbReference>
<evidence type="ECO:0000313" key="12">
    <source>
        <dbReference type="EMBL" id="KAK5978164.1"/>
    </source>
</evidence>
<name>A0AAN8IKP6_TRICO</name>
<dbReference type="SUPFAM" id="SSF54236">
    <property type="entry name" value="Ubiquitin-like"/>
    <property type="match status" value="1"/>
</dbReference>
<dbReference type="GO" id="GO:0005886">
    <property type="term" value="C:plasma membrane"/>
    <property type="evidence" value="ECO:0007669"/>
    <property type="project" value="TreeGrafter"/>
</dbReference>
<keyword evidence="13" id="KW-1185">Reference proteome</keyword>
<dbReference type="InterPro" id="IPR016024">
    <property type="entry name" value="ARM-type_fold"/>
</dbReference>
<dbReference type="Gene3D" id="1.10.1070.11">
    <property type="entry name" value="Phosphatidylinositol 3-/4-kinase, catalytic domain"/>
    <property type="match status" value="1"/>
</dbReference>
<feature type="region of interest" description="Disordered" evidence="6">
    <location>
        <begin position="311"/>
        <end position="348"/>
    </location>
</feature>
<dbReference type="InterPro" id="IPR003113">
    <property type="entry name" value="PI3K_ABD"/>
</dbReference>
<feature type="domain" description="C2 PI3K-type" evidence="11">
    <location>
        <begin position="734"/>
        <end position="886"/>
    </location>
</feature>
<dbReference type="Gene3D" id="3.10.20.770">
    <property type="match status" value="1"/>
</dbReference>
<dbReference type="GO" id="GO:0005524">
    <property type="term" value="F:ATP binding"/>
    <property type="evidence" value="ECO:0007669"/>
    <property type="project" value="UniProtKB-KW"/>
</dbReference>
<evidence type="ECO:0000259" key="11">
    <source>
        <dbReference type="PROSITE" id="PS51547"/>
    </source>
</evidence>
<evidence type="ECO:0000256" key="2">
    <source>
        <dbReference type="ARBA" id="ARBA00022741"/>
    </source>
</evidence>
<dbReference type="PROSITE" id="PS50290">
    <property type="entry name" value="PI3_4_KINASE_3"/>
    <property type="match status" value="1"/>
</dbReference>
<dbReference type="SMART" id="SM00142">
    <property type="entry name" value="PI3K_C2"/>
    <property type="match status" value="1"/>
</dbReference>
<protein>
    <submittedName>
        <fullName evidence="12">Phosphatidylinositol 4 5-bisphosphate 3-kinase catalytic subunit</fullName>
    </submittedName>
</protein>
<dbReference type="InterPro" id="IPR018936">
    <property type="entry name" value="PI3/4_kinase_CS"/>
</dbReference>
<dbReference type="InterPro" id="IPR036940">
    <property type="entry name" value="PI3/4_kinase_cat_sf"/>
</dbReference>
<dbReference type="GO" id="GO:0043491">
    <property type="term" value="P:phosphatidylinositol 3-kinase/protein kinase B signal transduction"/>
    <property type="evidence" value="ECO:0007669"/>
    <property type="project" value="TreeGrafter"/>
</dbReference>
<dbReference type="GO" id="GO:0006357">
    <property type="term" value="P:regulation of transcription by RNA polymerase II"/>
    <property type="evidence" value="ECO:0007669"/>
    <property type="project" value="InterPro"/>
</dbReference>
<dbReference type="SMART" id="SM00143">
    <property type="entry name" value="PI3K_p85B"/>
    <property type="match status" value="1"/>
</dbReference>
<evidence type="ECO:0000259" key="7">
    <source>
        <dbReference type="PROSITE" id="PS50290"/>
    </source>
</evidence>
<dbReference type="EMBL" id="WIXE01009766">
    <property type="protein sequence ID" value="KAK5978164.1"/>
    <property type="molecule type" value="Genomic_DNA"/>
</dbReference>
<feature type="region of interest" description="Disordered" evidence="6">
    <location>
        <begin position="61"/>
        <end position="86"/>
    </location>
</feature>
<proteinExistence type="inferred from homology"/>
<feature type="domain" description="PI3K/PI4K catalytic" evidence="7">
    <location>
        <begin position="1157"/>
        <end position="1450"/>
    </location>
</feature>
<dbReference type="GO" id="GO:0005737">
    <property type="term" value="C:cytoplasm"/>
    <property type="evidence" value="ECO:0007669"/>
    <property type="project" value="TreeGrafter"/>
</dbReference>
<dbReference type="Pfam" id="PF00792">
    <property type="entry name" value="PI3K_C2"/>
    <property type="match status" value="1"/>
</dbReference>
<dbReference type="GO" id="GO:0048015">
    <property type="term" value="P:phosphatidylinositol-mediated signaling"/>
    <property type="evidence" value="ECO:0007669"/>
    <property type="project" value="TreeGrafter"/>
</dbReference>
<dbReference type="InterPro" id="IPR015433">
    <property type="entry name" value="PI3/4_kinase"/>
</dbReference>
<dbReference type="GO" id="GO:0016592">
    <property type="term" value="C:mediator complex"/>
    <property type="evidence" value="ECO:0007669"/>
    <property type="project" value="InterPro"/>
</dbReference>
<comment type="similarity">
    <text evidence="5">Belongs to the PI3/PI4-kinase family.</text>
</comment>
<dbReference type="Gene3D" id="3.30.1010.10">
    <property type="entry name" value="Phosphatidylinositol 3-kinase Catalytic Subunit, Chain A, domain 4"/>
    <property type="match status" value="1"/>
</dbReference>
<dbReference type="SUPFAM" id="SSF48371">
    <property type="entry name" value="ARM repeat"/>
    <property type="match status" value="1"/>
</dbReference>
<evidence type="ECO:0000256" key="4">
    <source>
        <dbReference type="ARBA" id="ARBA00022840"/>
    </source>
</evidence>
<dbReference type="InterPro" id="IPR042236">
    <property type="entry name" value="PI3K_accessory_sf"/>
</dbReference>
<reference evidence="12 13" key="1">
    <citation type="submission" date="2019-10" db="EMBL/GenBank/DDBJ databases">
        <title>Assembly and Annotation for the nematode Trichostrongylus colubriformis.</title>
        <authorList>
            <person name="Martin J."/>
        </authorList>
    </citation>
    <scope>NUCLEOTIDE SEQUENCE [LARGE SCALE GENOMIC DNA]</scope>
    <source>
        <strain evidence="12">G859</strain>
        <tissue evidence="12">Whole worm</tissue>
    </source>
</reference>
<evidence type="ECO:0000259" key="8">
    <source>
        <dbReference type="PROSITE" id="PS51544"/>
    </source>
</evidence>
<accession>A0AAN8IKP6</accession>
<dbReference type="PANTHER" id="PTHR10048:SF111">
    <property type="entry name" value="PHOSPHATIDYLINOSITOL 3-KINASE AGE-1"/>
    <property type="match status" value="1"/>
</dbReference>
<dbReference type="SMART" id="SM00145">
    <property type="entry name" value="PI3Ka"/>
    <property type="match status" value="1"/>
</dbReference>
<dbReference type="PROSITE" id="PS51546">
    <property type="entry name" value="PI3K_RBD"/>
    <property type="match status" value="1"/>
</dbReference>
<dbReference type="PANTHER" id="PTHR10048">
    <property type="entry name" value="PHOSPHATIDYLINOSITOL KINASE"/>
    <property type="match status" value="1"/>
</dbReference>
<dbReference type="SUPFAM" id="SSF56112">
    <property type="entry name" value="Protein kinase-like (PK-like)"/>
    <property type="match status" value="1"/>
</dbReference>
<dbReference type="Pfam" id="PF00613">
    <property type="entry name" value="PI3Ka"/>
    <property type="match status" value="1"/>
</dbReference>
<evidence type="ECO:0000313" key="13">
    <source>
        <dbReference type="Proteomes" id="UP001331761"/>
    </source>
</evidence>
<keyword evidence="1" id="KW-0808">Transferase</keyword>
<dbReference type="Pfam" id="PF00794">
    <property type="entry name" value="PI3K_rbd"/>
    <property type="match status" value="1"/>
</dbReference>
<dbReference type="Pfam" id="PF00454">
    <property type="entry name" value="PI3_PI4_kinase"/>
    <property type="match status" value="1"/>
</dbReference>
<dbReference type="InterPro" id="IPR011009">
    <property type="entry name" value="Kinase-like_dom_sf"/>
</dbReference>
<dbReference type="Pfam" id="PF02192">
    <property type="entry name" value="PI3K_p85B"/>
    <property type="match status" value="1"/>
</dbReference>
<sequence length="1464" mass="166356">AKAFQIVLTFSPHLNQSSLRTVLEDKFVMGTQPGGYEEYLYPNREVPVPLPEDFYKAWLAGETPRPPSQGSDVQRRDFTGTLTRPPTTETIVDQLMRENQDLIEKEALKQMNIPPAFPVPQASNYQSDPDKMTAAISYLEVKAMDAKKTIEELLPDMLDKFSSLAAAMSQLQGALKKSAIQSGHEDHGALLRSHVLVPQRLQLEPDPQLQTLTSYRVHSWNHDVVPDYLRTKLNPEMESEEMMLEQDRNQKGQDVISKQITHLNKYVDLLLQSLHSTDRAHSESLAEKPTFNKDETARLVRATMSKMSGAAVAASSAGDDLPGPSGSRNSDFMGVEPRKKHTAQQPDGRMSRIEAVHRTLHGLHHEWEQRKRTTFEIDYTNPSLLCSSSSDAVSCIELGGFGERQLLTVLLPWMKVTVCCGFEFSLNGLKTELFAKLKRMSVSQFSMNATDYVFQVLRKSTGDLEELYNEEILLSKIDFTLPYPMLSLFEPESFRHERDLAHVIGQALGYSLDELETGLTDELKTCRASLFKDTVDAVNSRGSEGFEHYAFPEALVLNVAQPCPHSLIAKIKSANLHYQVFFRTLEDEKENVDHGAAKAVVDFVPDMTPTCLVAKVVRDLKRSKHMQNDEVDTDYLLQLVGQKSYLTAKNNLLITYGEVRSAFENYRNPRFVLRRKEIVLQDYPKPRLVHKPNYVRAEESRIASGDGAVIPSGSGSVSGGGTDQAETPITLWDVDEYLSMRPLSCSNMGTLDSQISVDFIVYCGKTPLIHKASSKVPSSNPRWLEGMISFDLYMKDLPPAAVLTVHLVETKIRKGKSEDHVIGWVNMRLLDWKGELLQGVVTLNLWGGEPQYPPHGRIGSNDKKQGSTCRLIIELARYRSPHVRMPDSSQFSPFVRFIRSIEEPQKIQTDDFSIARILATIRKRLLGGVVSTEEELFVWDQRHYVCEHMPDALLVIAEAEVTWRKREHFTELYVMLENWGRLTVGTAFCILSKKCMDPIIRRFAVSQLDMMLDNQSFPLFILPFIQALKCEAWSYSPLSCLLLKKALCDYRIGHKLFWLLRAELTNLKDSDGNIGEMYKRFALIIEAYLRGNDEHIRTVVKQVEMVDYLHRLSILIKGIREKDAATERLREELRNNCPTLEKIDSPLDPSNALGHLRIDKCRVLGSAKMPLLLSWQNRSPLSEYHLPTYEIIFKNGDDLRQDMLVVQMLELMDSIWKRNQLDCCLSTYPVLPMGTKYGMIGVVPNCSTIFEIQSEGGKVGTAVKSLETTFINRYIIKNNAGSTKKYMECVDRFLMSCVGYSVATFIMGIMDRHNDNIMMTHDGKLFHIDFGHILGHGKTKLGIRRDRVPFVLTEHFLCVIGQGRPVSKDSHEVTKFKKLCCDAYMMLWEERDLFLSLFTVMQSMELPELSTEADLDHLKSTLRVALHDGMMTEARAFFSEIFDEAFNGSWATKTNWFFHAVKHI</sequence>
<dbReference type="GO" id="GO:0016477">
    <property type="term" value="P:cell migration"/>
    <property type="evidence" value="ECO:0007669"/>
    <property type="project" value="TreeGrafter"/>
</dbReference>
<dbReference type="Pfam" id="PF10232">
    <property type="entry name" value="Med8"/>
    <property type="match status" value="1"/>
</dbReference>
<gene>
    <name evidence="12" type="ORF">GCK32_000445</name>
</gene>
<dbReference type="GO" id="GO:0005942">
    <property type="term" value="C:phosphatidylinositol 3-kinase complex"/>
    <property type="evidence" value="ECO:0007669"/>
    <property type="project" value="TreeGrafter"/>
</dbReference>
<dbReference type="GO" id="GO:0003712">
    <property type="term" value="F:transcription coregulator activity"/>
    <property type="evidence" value="ECO:0007669"/>
    <property type="project" value="InterPro"/>
</dbReference>
<dbReference type="InterPro" id="IPR002420">
    <property type="entry name" value="PI3K-type_C2_dom"/>
</dbReference>
<dbReference type="PROSITE" id="PS51547">
    <property type="entry name" value="C2_PI3K"/>
    <property type="match status" value="1"/>
</dbReference>
<keyword evidence="4" id="KW-0067">ATP-binding</keyword>
<dbReference type="GO" id="GO:0016303">
    <property type="term" value="F:1-phosphatidylinositol-3-kinase activity"/>
    <property type="evidence" value="ECO:0007669"/>
    <property type="project" value="TreeGrafter"/>
</dbReference>
<keyword evidence="3" id="KW-0418">Kinase</keyword>
<dbReference type="InterPro" id="IPR001263">
    <property type="entry name" value="PI3K_accessory_dom"/>
</dbReference>
<dbReference type="PROSITE" id="PS00915">
    <property type="entry name" value="PI3_4_KINASE_1"/>
    <property type="match status" value="1"/>
</dbReference>
<evidence type="ECO:0000256" key="5">
    <source>
        <dbReference type="PROSITE-ProRule" id="PRU00880"/>
    </source>
</evidence>
<feature type="domain" description="PIK helical" evidence="9">
    <location>
        <begin position="903"/>
        <end position="1091"/>
    </location>
</feature>
<comment type="caution">
    <text evidence="12">The sequence shown here is derived from an EMBL/GenBank/DDBJ whole genome shotgun (WGS) entry which is preliminary data.</text>
</comment>
<dbReference type="SMART" id="SM00146">
    <property type="entry name" value="PI3Kc"/>
    <property type="match status" value="1"/>
</dbReference>
<dbReference type="SUPFAM" id="SSF49562">
    <property type="entry name" value="C2 domain (Calcium/lipid-binding domain, CaLB)"/>
    <property type="match status" value="1"/>
</dbReference>
<dbReference type="Proteomes" id="UP001331761">
    <property type="component" value="Unassembled WGS sequence"/>
</dbReference>
<organism evidence="12 13">
    <name type="scientific">Trichostrongylus colubriformis</name>
    <name type="common">Black scour worm</name>
    <dbReference type="NCBI Taxonomy" id="6319"/>
    <lineage>
        <taxon>Eukaryota</taxon>
        <taxon>Metazoa</taxon>
        <taxon>Ecdysozoa</taxon>
        <taxon>Nematoda</taxon>
        <taxon>Chromadorea</taxon>
        <taxon>Rhabditida</taxon>
        <taxon>Rhabditina</taxon>
        <taxon>Rhabditomorpha</taxon>
        <taxon>Strongyloidea</taxon>
        <taxon>Trichostrongylidae</taxon>
        <taxon>Trichostrongylus</taxon>
    </lineage>
</organism>
<evidence type="ECO:0000256" key="6">
    <source>
        <dbReference type="SAM" id="MobiDB-lite"/>
    </source>
</evidence>
<keyword evidence="2" id="KW-0547">Nucleotide-binding</keyword>
<evidence type="ECO:0000256" key="1">
    <source>
        <dbReference type="ARBA" id="ARBA00022679"/>
    </source>
</evidence>
<feature type="domain" description="PI3K-RBD" evidence="10">
    <location>
        <begin position="578"/>
        <end position="675"/>
    </location>
</feature>
<dbReference type="InterPro" id="IPR019364">
    <property type="entry name" value="Mediatior_Med8_fun/met"/>
</dbReference>
<dbReference type="PROSITE" id="PS51545">
    <property type="entry name" value="PIK_HELICAL"/>
    <property type="match status" value="1"/>
</dbReference>
<dbReference type="PROSITE" id="PS51544">
    <property type="entry name" value="PI3K_ABD"/>
    <property type="match status" value="1"/>
</dbReference>
<dbReference type="InterPro" id="IPR029071">
    <property type="entry name" value="Ubiquitin-like_domsf"/>
</dbReference>
<evidence type="ECO:0000259" key="9">
    <source>
        <dbReference type="PROSITE" id="PS51545"/>
    </source>
</evidence>
<evidence type="ECO:0000259" key="10">
    <source>
        <dbReference type="PROSITE" id="PS51546"/>
    </source>
</evidence>
<dbReference type="PROSITE" id="PS00916">
    <property type="entry name" value="PI3_4_KINASE_2"/>
    <property type="match status" value="1"/>
</dbReference>
<dbReference type="Gene3D" id="2.60.40.150">
    <property type="entry name" value="C2 domain"/>
    <property type="match status" value="1"/>
</dbReference>
<feature type="domain" description="PI3K-ABD" evidence="8">
    <location>
        <begin position="387"/>
        <end position="492"/>
    </location>
</feature>
<dbReference type="InterPro" id="IPR000341">
    <property type="entry name" value="PI3K_Ras-bd_dom"/>
</dbReference>
<feature type="non-terminal residue" evidence="12">
    <location>
        <position position="1"/>
    </location>
</feature>